<dbReference type="GeneID" id="54778736"/>
<dbReference type="SMART" id="SM00066">
    <property type="entry name" value="GAL4"/>
    <property type="match status" value="2"/>
</dbReference>
<dbReference type="AlphaFoldDB" id="A0A642V015"/>
<dbReference type="InterPro" id="IPR050797">
    <property type="entry name" value="Carb_Metab_Trans_Reg"/>
</dbReference>
<feature type="compositionally biased region" description="Low complexity" evidence="5">
    <location>
        <begin position="112"/>
        <end position="168"/>
    </location>
</feature>
<evidence type="ECO:0000256" key="5">
    <source>
        <dbReference type="SAM" id="MobiDB-lite"/>
    </source>
</evidence>
<evidence type="ECO:0000256" key="3">
    <source>
        <dbReference type="ARBA" id="ARBA00023163"/>
    </source>
</evidence>
<dbReference type="PROSITE" id="PS50048">
    <property type="entry name" value="ZN2_CY6_FUNGAL_2"/>
    <property type="match status" value="1"/>
</dbReference>
<gene>
    <name evidence="7" type="ORF">DIURU_000083</name>
</gene>
<feature type="compositionally biased region" description="Low complexity" evidence="5">
    <location>
        <begin position="15"/>
        <end position="31"/>
    </location>
</feature>
<dbReference type="PROSITE" id="PS00463">
    <property type="entry name" value="ZN2_CY6_FUNGAL_1"/>
    <property type="match status" value="1"/>
</dbReference>
<organism evidence="7 8">
    <name type="scientific">Diutina rugosa</name>
    <name type="common">Yeast</name>
    <name type="synonym">Candida rugosa</name>
    <dbReference type="NCBI Taxonomy" id="5481"/>
    <lineage>
        <taxon>Eukaryota</taxon>
        <taxon>Fungi</taxon>
        <taxon>Dikarya</taxon>
        <taxon>Ascomycota</taxon>
        <taxon>Saccharomycotina</taxon>
        <taxon>Pichiomycetes</taxon>
        <taxon>Debaryomycetaceae</taxon>
        <taxon>Diutina</taxon>
    </lineage>
</organism>
<feature type="region of interest" description="Disordered" evidence="5">
    <location>
        <begin position="13"/>
        <end position="47"/>
    </location>
</feature>
<comment type="caution">
    <text evidence="7">The sequence shown here is derived from an EMBL/GenBank/DDBJ whole genome shotgun (WGS) entry which is preliminary data.</text>
</comment>
<keyword evidence="2" id="KW-0805">Transcription regulation</keyword>
<dbReference type="VEuPathDB" id="FungiDB:DIURU_000083"/>
<dbReference type="SUPFAM" id="SSF57701">
    <property type="entry name" value="Zn2/Cys6 DNA-binding domain"/>
    <property type="match status" value="2"/>
</dbReference>
<reference evidence="7 8" key="1">
    <citation type="submission" date="2019-07" db="EMBL/GenBank/DDBJ databases">
        <title>Genome assembly of two rare yeast pathogens: Diutina rugosa and Trichomonascus ciferrii.</title>
        <authorList>
            <person name="Mixao V."/>
            <person name="Saus E."/>
            <person name="Hansen A."/>
            <person name="Lass-Flor C."/>
            <person name="Gabaldon T."/>
        </authorList>
    </citation>
    <scope>NUCLEOTIDE SEQUENCE [LARGE SCALE GENOMIC DNA]</scope>
    <source>
        <strain evidence="7 8">CBS 613</strain>
    </source>
</reference>
<dbReference type="InterPro" id="IPR001138">
    <property type="entry name" value="Zn2Cys6_DnaBD"/>
</dbReference>
<dbReference type="CDD" id="cd00067">
    <property type="entry name" value="GAL4"/>
    <property type="match status" value="2"/>
</dbReference>
<evidence type="ECO:0000259" key="6">
    <source>
        <dbReference type="PROSITE" id="PS50048"/>
    </source>
</evidence>
<keyword evidence="1" id="KW-0862">Zinc</keyword>
<evidence type="ECO:0000313" key="7">
    <source>
        <dbReference type="EMBL" id="KAA8908770.1"/>
    </source>
</evidence>
<evidence type="ECO:0000256" key="4">
    <source>
        <dbReference type="ARBA" id="ARBA00023242"/>
    </source>
</evidence>
<dbReference type="InterPro" id="IPR036864">
    <property type="entry name" value="Zn2-C6_fun-type_DNA-bd_sf"/>
</dbReference>
<sequence>MSDLLSYSIMNTTKAPSASPVASSAPSLATPRDSAPSLPMPQASKTTTLPPIAALDNYCYTTRFYNSPQKESSSSLHGLGLLSTMASRAPSVTPPSAALLAPSATSLGVGATVARSPSTSSSASASSVPSAPSTPNLRGPSPHSSPSMAAPQSALMASPSSSSSGAAPRQRRQRLGPSCDSCRARKVKCDADVVIIAKSPADGGALAEFDLSPADHEAVLAGAPVAVGDDATLVLSHGKLIKFKVCKSCAVKGLGCCFSKGFTKEDIMMNNKRRDDGAAAASASPVSVVAAKKLRPAKIAKKRAPAASVTIASLTSALMAADSVSVVSAPAPALVLPSTRKSSCFSCRKRKVKCAFNPAVSKCENCFKKGADCVFDCKPAKADA</sequence>
<evidence type="ECO:0000256" key="1">
    <source>
        <dbReference type="ARBA" id="ARBA00022833"/>
    </source>
</evidence>
<proteinExistence type="predicted"/>
<dbReference type="OrthoDB" id="4036575at2759"/>
<evidence type="ECO:0000256" key="2">
    <source>
        <dbReference type="ARBA" id="ARBA00023015"/>
    </source>
</evidence>
<keyword evidence="8" id="KW-1185">Reference proteome</keyword>
<feature type="domain" description="Zn(2)-C6 fungal-type" evidence="6">
    <location>
        <begin position="343"/>
        <end position="375"/>
    </location>
</feature>
<keyword evidence="3" id="KW-0804">Transcription</keyword>
<dbReference type="OMA" id="FKSCQNC"/>
<accession>A0A642V015</accession>
<dbReference type="RefSeq" id="XP_034015198.1">
    <property type="nucleotide sequence ID" value="XM_034159121.1"/>
</dbReference>
<dbReference type="GO" id="GO:0008270">
    <property type="term" value="F:zinc ion binding"/>
    <property type="evidence" value="ECO:0007669"/>
    <property type="project" value="InterPro"/>
</dbReference>
<dbReference type="EMBL" id="SWFT01000004">
    <property type="protein sequence ID" value="KAA8908770.1"/>
    <property type="molecule type" value="Genomic_DNA"/>
</dbReference>
<dbReference type="Proteomes" id="UP000449547">
    <property type="component" value="Unassembled WGS sequence"/>
</dbReference>
<feature type="region of interest" description="Disordered" evidence="5">
    <location>
        <begin position="112"/>
        <end position="178"/>
    </location>
</feature>
<dbReference type="Gene3D" id="4.10.240.10">
    <property type="entry name" value="Zn(2)-C6 fungal-type DNA-binding domain"/>
    <property type="match status" value="2"/>
</dbReference>
<evidence type="ECO:0000313" key="8">
    <source>
        <dbReference type="Proteomes" id="UP000449547"/>
    </source>
</evidence>
<name>A0A642V015_DIURU</name>
<keyword evidence="4" id="KW-0539">Nucleus</keyword>
<dbReference type="GO" id="GO:0000981">
    <property type="term" value="F:DNA-binding transcription factor activity, RNA polymerase II-specific"/>
    <property type="evidence" value="ECO:0007669"/>
    <property type="project" value="InterPro"/>
</dbReference>
<protein>
    <recommendedName>
        <fullName evidence="6">Zn(2)-C6 fungal-type domain-containing protein</fullName>
    </recommendedName>
</protein>
<dbReference type="PANTHER" id="PTHR31668">
    <property type="entry name" value="GLUCOSE TRANSPORT TRANSCRIPTION REGULATOR RGT1-RELATED-RELATED"/>
    <property type="match status" value="1"/>
</dbReference>